<dbReference type="GO" id="GO:0042276">
    <property type="term" value="P:error-prone translesion synthesis"/>
    <property type="evidence" value="ECO:0007669"/>
    <property type="project" value="TreeGrafter"/>
</dbReference>
<gene>
    <name evidence="4" type="ORF">RFI_24501</name>
</gene>
<evidence type="ECO:0000313" key="4">
    <source>
        <dbReference type="EMBL" id="ETO12875.1"/>
    </source>
</evidence>
<reference evidence="4 5" key="1">
    <citation type="journal article" date="2013" name="Curr. Biol.">
        <title>The Genome of the Foraminiferan Reticulomyxa filosa.</title>
        <authorList>
            <person name="Glockner G."/>
            <person name="Hulsmann N."/>
            <person name="Schleicher M."/>
            <person name="Noegel A.A."/>
            <person name="Eichinger L."/>
            <person name="Gallinger C."/>
            <person name="Pawlowski J."/>
            <person name="Sierra R."/>
            <person name="Euteneuer U."/>
            <person name="Pillet L."/>
            <person name="Moustafa A."/>
            <person name="Platzer M."/>
            <person name="Groth M."/>
            <person name="Szafranski K."/>
            <person name="Schliwa M."/>
        </authorList>
    </citation>
    <scope>NUCLEOTIDE SEQUENCE [LARGE SCALE GENOMIC DNA]</scope>
</reference>
<keyword evidence="5" id="KW-1185">Reference proteome</keyword>
<dbReference type="InterPro" id="IPR030559">
    <property type="entry name" value="PolZ_Rev3"/>
</dbReference>
<dbReference type="GO" id="GO:0000724">
    <property type="term" value="P:double-strand break repair via homologous recombination"/>
    <property type="evidence" value="ECO:0007669"/>
    <property type="project" value="TreeGrafter"/>
</dbReference>
<name>X6MIL9_RETFI</name>
<comment type="catalytic activity">
    <reaction evidence="1">
        <text>DNA(n) + a 2'-deoxyribonucleoside 5'-triphosphate = DNA(n+1) + diphosphate</text>
        <dbReference type="Rhea" id="RHEA:22508"/>
        <dbReference type="Rhea" id="RHEA-COMP:17339"/>
        <dbReference type="Rhea" id="RHEA-COMP:17340"/>
        <dbReference type="ChEBI" id="CHEBI:33019"/>
        <dbReference type="ChEBI" id="CHEBI:61560"/>
        <dbReference type="ChEBI" id="CHEBI:173112"/>
        <dbReference type="EC" id="2.7.7.7"/>
    </reaction>
</comment>
<evidence type="ECO:0000259" key="3">
    <source>
        <dbReference type="Pfam" id="PF24055"/>
    </source>
</evidence>
<evidence type="ECO:0000256" key="1">
    <source>
        <dbReference type="ARBA" id="ARBA00049244"/>
    </source>
</evidence>
<dbReference type="InterPro" id="IPR012337">
    <property type="entry name" value="RNaseH-like_sf"/>
</dbReference>
<organism evidence="4 5">
    <name type="scientific">Reticulomyxa filosa</name>
    <dbReference type="NCBI Taxonomy" id="46433"/>
    <lineage>
        <taxon>Eukaryota</taxon>
        <taxon>Sar</taxon>
        <taxon>Rhizaria</taxon>
        <taxon>Retaria</taxon>
        <taxon>Foraminifera</taxon>
        <taxon>Monothalamids</taxon>
        <taxon>Reticulomyxidae</taxon>
        <taxon>Reticulomyxa</taxon>
    </lineage>
</organism>
<dbReference type="AlphaFoldDB" id="X6MIL9"/>
<dbReference type="Gene3D" id="3.30.342.10">
    <property type="entry name" value="DNA Polymerase, chain B, domain 1"/>
    <property type="match status" value="1"/>
</dbReference>
<dbReference type="OMA" id="CYESHIP"/>
<dbReference type="EMBL" id="ASPP01021002">
    <property type="protein sequence ID" value="ETO12875.1"/>
    <property type="molecule type" value="Genomic_DNA"/>
</dbReference>
<accession>X6MIL9</accession>
<protein>
    <submittedName>
        <fullName evidence="4">DNA polymerase zeta catalytic subunit</fullName>
    </submittedName>
</protein>
<proteinExistence type="predicted"/>
<dbReference type="PANTHER" id="PTHR45812">
    <property type="entry name" value="DNA POLYMERASE ZETA CATALYTIC SUBUNIT"/>
    <property type="match status" value="1"/>
</dbReference>
<dbReference type="PANTHER" id="PTHR45812:SF1">
    <property type="entry name" value="DNA POLYMERASE ZETA CATALYTIC SUBUNIT"/>
    <property type="match status" value="1"/>
</dbReference>
<dbReference type="Proteomes" id="UP000023152">
    <property type="component" value="Unassembled WGS sequence"/>
</dbReference>
<comment type="caution">
    <text evidence="4">The sequence shown here is derived from an EMBL/GenBank/DDBJ whole genome shotgun (WGS) entry which is preliminary data.</text>
</comment>
<dbReference type="OrthoDB" id="2414538at2759"/>
<dbReference type="GO" id="GO:0003887">
    <property type="term" value="F:DNA-directed DNA polymerase activity"/>
    <property type="evidence" value="ECO:0007669"/>
    <property type="project" value="UniProtKB-EC"/>
</dbReference>
<feature type="compositionally biased region" description="Low complexity" evidence="2">
    <location>
        <begin position="96"/>
        <end position="115"/>
    </location>
</feature>
<evidence type="ECO:0000313" key="5">
    <source>
        <dbReference type="Proteomes" id="UP000023152"/>
    </source>
</evidence>
<dbReference type="GO" id="GO:0005634">
    <property type="term" value="C:nucleus"/>
    <property type="evidence" value="ECO:0007669"/>
    <property type="project" value="TreeGrafter"/>
</dbReference>
<dbReference type="InterPro" id="IPR056435">
    <property type="entry name" value="DPOD/Z_N"/>
</dbReference>
<feature type="domain" description="DNA polymerase delta/zeta catalytic subunit N-terminal" evidence="3">
    <location>
        <begin position="46"/>
        <end position="163"/>
    </location>
</feature>
<evidence type="ECO:0000256" key="2">
    <source>
        <dbReference type="SAM" id="MobiDB-lite"/>
    </source>
</evidence>
<feature type="region of interest" description="Disordered" evidence="2">
    <location>
        <begin position="94"/>
        <end position="118"/>
    </location>
</feature>
<dbReference type="GO" id="GO:0016035">
    <property type="term" value="C:zeta DNA polymerase complex"/>
    <property type="evidence" value="ECO:0007669"/>
    <property type="project" value="InterPro"/>
</dbReference>
<dbReference type="SUPFAM" id="SSF53098">
    <property type="entry name" value="Ribonuclease H-like"/>
    <property type="match status" value="1"/>
</dbReference>
<dbReference type="Pfam" id="PF24055">
    <property type="entry name" value="POL3_N"/>
    <property type="match status" value="1"/>
</dbReference>
<sequence>MCKPLDNLDVCLCEFSGKELRAVPVIRIYGNIVSNGVKTCLHIHRYFPYLLVKIPATHVVSFGLQDLANAKKYAYEFALQLHNILSQEQNKKKVTNLNNNNNNNNNNDNNNNNNNLVQSPNTMYGSRDYVYKVSIVSALDFYGHYNTLEPFIKITCIHPSHVKWIAHVCSKKYIKNCVFQCYESHIPYLLHFLIDHNLFGMNSVHLQHWWVRQPLTLSGSSLHDQMAPTSRILSNNVPRQSYCEFEIDALASNILNVQQLIPIVRSDLHSPLFDMQIKLVPSLKLIWDWEHPKKKKKKKGLQWE</sequence>